<dbReference type="AlphaFoldDB" id="A0A1Z2XMT8"/>
<reference evidence="2 4" key="3">
    <citation type="submission" date="2020-11" db="EMBL/GenBank/DDBJ databases">
        <title>Closed and high quality bacterial genomes of the OMM12 community.</title>
        <authorList>
            <person name="Marbouty M."/>
            <person name="Lamy-Besnier Q."/>
            <person name="Debarbieux L."/>
            <person name="Koszul R."/>
        </authorList>
    </citation>
    <scope>NUCLEOTIDE SEQUENCE [LARGE SCALE GENOMIC DNA]</scope>
    <source>
        <strain evidence="2 4">KB18</strain>
    </source>
</reference>
<gene>
    <name evidence="1" type="ORF">ADH66_03145</name>
    <name evidence="2" type="ORF">I5Q82_13210</name>
</gene>
<proteinExistence type="predicted"/>
<evidence type="ECO:0000313" key="4">
    <source>
        <dbReference type="Proteomes" id="UP000596035"/>
    </source>
</evidence>
<dbReference type="RefSeq" id="WP_066535788.1">
    <property type="nucleotide sequence ID" value="NZ_CP021422.1"/>
</dbReference>
<protein>
    <recommendedName>
        <fullName evidence="5">Ribbon-helix-helix protein CopG domain-containing protein</fullName>
    </recommendedName>
</protein>
<keyword evidence="3" id="KW-1185">Reference proteome</keyword>
<evidence type="ECO:0000313" key="2">
    <source>
        <dbReference type="EMBL" id="QQR29031.1"/>
    </source>
</evidence>
<dbReference type="KEGG" id="amur:ADH66_03145"/>
<dbReference type="InterPro" id="IPR053842">
    <property type="entry name" value="NikA-like"/>
</dbReference>
<dbReference type="Pfam" id="PF21983">
    <property type="entry name" value="NikA-like"/>
    <property type="match status" value="1"/>
</dbReference>
<name>A0A1Z2XMT8_9FIRM</name>
<evidence type="ECO:0000313" key="3">
    <source>
        <dbReference type="Proteomes" id="UP000196710"/>
    </source>
</evidence>
<dbReference type="Proteomes" id="UP000596035">
    <property type="component" value="Chromosome"/>
</dbReference>
<dbReference type="EMBL" id="CP065321">
    <property type="protein sequence ID" value="QQR29031.1"/>
    <property type="molecule type" value="Genomic_DNA"/>
</dbReference>
<sequence length="129" mass="14705">MSTNGEKVRLKIRLTVEEKAKLEHDTALCGLTQSEYFRQICLGKRPRPKQPPEFWELLDALYEIHDKLERLTVYCPEAAEECSRLENLVLFLQGVEIGPPQSRFLALWGEEHPRNGELSPLAAEAMNGA</sequence>
<dbReference type="EMBL" id="CP021422">
    <property type="protein sequence ID" value="ASB39737.1"/>
    <property type="molecule type" value="Genomic_DNA"/>
</dbReference>
<accession>A0A1Z2XMT8</accession>
<organism evidence="2 4">
    <name type="scientific">Acutalibacter muris</name>
    <dbReference type="NCBI Taxonomy" id="1796620"/>
    <lineage>
        <taxon>Bacteria</taxon>
        <taxon>Bacillati</taxon>
        <taxon>Bacillota</taxon>
        <taxon>Clostridia</taxon>
        <taxon>Eubacteriales</taxon>
        <taxon>Acutalibacteraceae</taxon>
        <taxon>Acutalibacter</taxon>
    </lineage>
</organism>
<evidence type="ECO:0008006" key="5">
    <source>
        <dbReference type="Google" id="ProtNLM"/>
    </source>
</evidence>
<reference evidence="3" key="2">
    <citation type="submission" date="2017-05" db="EMBL/GenBank/DDBJ databases">
        <title>Improved OligoMM genomes.</title>
        <authorList>
            <person name="Garzetti D."/>
        </authorList>
    </citation>
    <scope>NUCLEOTIDE SEQUENCE [LARGE SCALE GENOMIC DNA]</scope>
    <source>
        <strain evidence="3">KB18</strain>
    </source>
</reference>
<reference evidence="1" key="1">
    <citation type="journal article" date="2017" name="Genome Announc.">
        <title>High-Quality Whole-Genome Sequences of the Oligo-Mouse-Microbiota Bacterial Community.</title>
        <authorList>
            <person name="Garzetti D."/>
            <person name="Brugiroux S."/>
            <person name="Bunk B."/>
            <person name="Pukall R."/>
            <person name="McCoy K.D."/>
            <person name="Macpherson A.J."/>
            <person name="Stecher B."/>
        </authorList>
    </citation>
    <scope>NUCLEOTIDE SEQUENCE</scope>
    <source>
        <strain evidence="1">KB18</strain>
    </source>
</reference>
<dbReference type="Proteomes" id="UP000196710">
    <property type="component" value="Chromosome"/>
</dbReference>
<evidence type="ECO:0000313" key="1">
    <source>
        <dbReference type="EMBL" id="ASB39737.1"/>
    </source>
</evidence>